<evidence type="ECO:0000313" key="4">
    <source>
        <dbReference type="Proteomes" id="UP000694865"/>
    </source>
</evidence>
<keyword evidence="2" id="KW-0732">Signal</keyword>
<evidence type="ECO:0000256" key="2">
    <source>
        <dbReference type="SAM" id="SignalP"/>
    </source>
</evidence>
<dbReference type="GeneID" id="102805492"/>
<reference evidence="5" key="1">
    <citation type="submission" date="2025-08" db="UniProtKB">
        <authorList>
            <consortium name="RefSeq"/>
        </authorList>
    </citation>
    <scope>IDENTIFICATION</scope>
    <source>
        <tissue evidence="5">Testes</tissue>
    </source>
</reference>
<evidence type="ECO:0000256" key="1">
    <source>
        <dbReference type="SAM" id="MobiDB-lite"/>
    </source>
</evidence>
<gene>
    <name evidence="5" type="primary">LOC102805492</name>
</gene>
<dbReference type="Pfam" id="PF00094">
    <property type="entry name" value="VWD"/>
    <property type="match status" value="1"/>
</dbReference>
<organism evidence="4 5">
    <name type="scientific">Saccoglossus kowalevskii</name>
    <name type="common">Acorn worm</name>
    <dbReference type="NCBI Taxonomy" id="10224"/>
    <lineage>
        <taxon>Eukaryota</taxon>
        <taxon>Metazoa</taxon>
        <taxon>Hemichordata</taxon>
        <taxon>Enteropneusta</taxon>
        <taxon>Harrimaniidae</taxon>
        <taxon>Saccoglossus</taxon>
    </lineage>
</organism>
<accession>A0ABM0MW64</accession>
<dbReference type="PROSITE" id="PS51233">
    <property type="entry name" value="VWFD"/>
    <property type="match status" value="1"/>
</dbReference>
<feature type="signal peptide" evidence="2">
    <location>
        <begin position="1"/>
        <end position="20"/>
    </location>
</feature>
<sequence>MCRFIVSCLAILAIAYQSAAKVVTRADGNPHDLFLPGQGQASKCLQCKLSDQMSLAECLMKPETDPDKYEICQTSRPECMTQLWQKNTGLVFVSECQQLEACIEESENEPHFNECDEAPIYVKTKCRYCCDNNTITQGYYCPPPRKTVNCTVCGDPRFKTFDGYHYHEGGDCELYTLLHMNCSMHDLKVKVSELKTKDHYRVKELFLEQYGEQLILGVNNGVDPVTFTLIPSGGTPIDETDFPGWHGSFNQFLLSKHGECYHITMDVDADGFYDLVVKWCVRKVELELSQPYSGCYHVRGLCGDANGSPEYDRITPANTNATSDEEFHECWGEGLVQNKMDPSYEQGMSTTATPQVEPDVS</sequence>
<feature type="region of interest" description="Disordered" evidence="1">
    <location>
        <begin position="341"/>
        <end position="361"/>
    </location>
</feature>
<name>A0ABM0MW64_SACKO</name>
<proteinExistence type="predicted"/>
<evidence type="ECO:0000259" key="3">
    <source>
        <dbReference type="PROSITE" id="PS51233"/>
    </source>
</evidence>
<protein>
    <submittedName>
        <fullName evidence="5">Uncharacterized protein LOC102805492</fullName>
    </submittedName>
</protein>
<feature type="chain" id="PRO_5046803566" evidence="2">
    <location>
        <begin position="21"/>
        <end position="361"/>
    </location>
</feature>
<evidence type="ECO:0000313" key="5">
    <source>
        <dbReference type="RefSeq" id="XP_006824255.1"/>
    </source>
</evidence>
<keyword evidence="4" id="KW-1185">Reference proteome</keyword>
<dbReference type="RefSeq" id="XP_006824255.1">
    <property type="nucleotide sequence ID" value="XM_006824192.1"/>
</dbReference>
<dbReference type="InterPro" id="IPR001846">
    <property type="entry name" value="VWF_type-D"/>
</dbReference>
<dbReference type="Proteomes" id="UP000694865">
    <property type="component" value="Unplaced"/>
</dbReference>
<feature type="domain" description="VWFD" evidence="3">
    <location>
        <begin position="148"/>
        <end position="339"/>
    </location>
</feature>